<dbReference type="Proteomes" id="UP001209755">
    <property type="component" value="Unassembled WGS sequence"/>
</dbReference>
<evidence type="ECO:0000256" key="4">
    <source>
        <dbReference type="ARBA" id="ARBA00023136"/>
    </source>
</evidence>
<dbReference type="Pfam" id="PF01699">
    <property type="entry name" value="Na_Ca_ex"/>
    <property type="match status" value="2"/>
</dbReference>
<name>A0ABT3H812_9HYPH</name>
<dbReference type="InterPro" id="IPR004837">
    <property type="entry name" value="NaCa_Exmemb"/>
</dbReference>
<feature type="transmembrane region" description="Helical" evidence="5">
    <location>
        <begin position="304"/>
        <end position="327"/>
    </location>
</feature>
<keyword evidence="3 5" id="KW-1133">Transmembrane helix</keyword>
<evidence type="ECO:0000256" key="1">
    <source>
        <dbReference type="ARBA" id="ARBA00004141"/>
    </source>
</evidence>
<comment type="caution">
    <text evidence="7">The sequence shown here is derived from an EMBL/GenBank/DDBJ whole genome shotgun (WGS) entry which is preliminary data.</text>
</comment>
<feature type="domain" description="Sodium/calcium exchanger membrane region" evidence="6">
    <location>
        <begin position="238"/>
        <end position="379"/>
    </location>
</feature>
<feature type="transmembrane region" description="Helical" evidence="5">
    <location>
        <begin position="361"/>
        <end position="379"/>
    </location>
</feature>
<feature type="transmembrane region" description="Helical" evidence="5">
    <location>
        <begin position="186"/>
        <end position="205"/>
    </location>
</feature>
<feature type="transmembrane region" description="Helical" evidence="5">
    <location>
        <begin position="24"/>
        <end position="40"/>
    </location>
</feature>
<organism evidence="7 8">
    <name type="scientific">Rhodobium gokarnense</name>
    <dbReference type="NCBI Taxonomy" id="364296"/>
    <lineage>
        <taxon>Bacteria</taxon>
        <taxon>Pseudomonadati</taxon>
        <taxon>Pseudomonadota</taxon>
        <taxon>Alphaproteobacteria</taxon>
        <taxon>Hyphomicrobiales</taxon>
        <taxon>Rhodobiaceae</taxon>
        <taxon>Rhodobium</taxon>
    </lineage>
</organism>
<feature type="transmembrane region" description="Helical" evidence="5">
    <location>
        <begin position="333"/>
        <end position="354"/>
    </location>
</feature>
<evidence type="ECO:0000256" key="5">
    <source>
        <dbReference type="SAM" id="Phobius"/>
    </source>
</evidence>
<feature type="transmembrane region" description="Helical" evidence="5">
    <location>
        <begin position="86"/>
        <end position="108"/>
    </location>
</feature>
<feature type="transmembrane region" description="Helical" evidence="5">
    <location>
        <begin position="262"/>
        <end position="283"/>
    </location>
</feature>
<dbReference type="EMBL" id="JAOQNS010000002">
    <property type="protein sequence ID" value="MCW2306537.1"/>
    <property type="molecule type" value="Genomic_DNA"/>
</dbReference>
<dbReference type="InterPro" id="IPR052946">
    <property type="entry name" value="Alkaline_pH_Ca-Antiporter"/>
</dbReference>
<sequence>MDETTTETAATSGTGWGPAIAREWMLAAAAVTCGIFLVYGETLFPDLSDPVSLVLLSAWLFAIVLGSALGVVRHAEHVSERLGEPYGTLVLTLAIAAIEVMSITAVMMHGENNPTLVRDTLFSVTMIFMAGMVGIALLLGAIRHREQSFNLQGANAYLGLIVPLAVFSLVLPEFTRSTSGPTLTPAQQFMVGAMAAGLYIVFLFIQTGRHRDYFAQPDVAVEADAGEGHAPPPLLPHVLLLLAYIVPVVFLVEQLARPIDYVIGAFGAPHIVGGVIVAVLVTTPEAIGGVKAALRNRLQISVNVFLGSVLATIGLTVPIMLVVSNLIGLELVLGLQSTEMVLLLLVLVVNVITFSSGRTNLLQGAVHLLLFLAFLFLLFQD</sequence>
<dbReference type="Gene3D" id="1.20.1420.30">
    <property type="entry name" value="NCX, central ion-binding region"/>
    <property type="match status" value="1"/>
</dbReference>
<dbReference type="InterPro" id="IPR044880">
    <property type="entry name" value="NCX_ion-bd_dom_sf"/>
</dbReference>
<keyword evidence="2 5" id="KW-0812">Transmembrane</keyword>
<feature type="transmembrane region" description="Helical" evidence="5">
    <location>
        <begin position="120"/>
        <end position="142"/>
    </location>
</feature>
<dbReference type="PANTHER" id="PTHR37958">
    <property type="entry name" value="SODIUM-POTASSIUM/PROTON ANTIPORTER CHAA"/>
    <property type="match status" value="1"/>
</dbReference>
<feature type="domain" description="Sodium/calcium exchanger membrane region" evidence="6">
    <location>
        <begin position="54"/>
        <end position="207"/>
    </location>
</feature>
<proteinExistence type="predicted"/>
<evidence type="ECO:0000313" key="7">
    <source>
        <dbReference type="EMBL" id="MCW2306537.1"/>
    </source>
</evidence>
<feature type="transmembrane region" description="Helical" evidence="5">
    <location>
        <begin position="52"/>
        <end position="74"/>
    </location>
</feature>
<gene>
    <name evidence="7" type="ORF">M2319_000856</name>
</gene>
<reference evidence="8" key="1">
    <citation type="submission" date="2023-07" db="EMBL/GenBank/DDBJ databases">
        <title>Genome sequencing of Purple Non-Sulfur Bacteria from various extreme environments.</title>
        <authorList>
            <person name="Mayer M."/>
        </authorList>
    </citation>
    <scope>NUCLEOTIDE SEQUENCE [LARGE SCALE GENOMIC DNA]</scope>
    <source>
        <strain evidence="8">DSM 17935</strain>
    </source>
</reference>
<feature type="transmembrane region" description="Helical" evidence="5">
    <location>
        <begin position="238"/>
        <end position="256"/>
    </location>
</feature>
<accession>A0ABT3H812</accession>
<evidence type="ECO:0000256" key="3">
    <source>
        <dbReference type="ARBA" id="ARBA00022989"/>
    </source>
</evidence>
<protein>
    <submittedName>
        <fullName evidence="7">Ca2+:H+ antiporter</fullName>
    </submittedName>
</protein>
<evidence type="ECO:0000259" key="6">
    <source>
        <dbReference type="Pfam" id="PF01699"/>
    </source>
</evidence>
<dbReference type="PANTHER" id="PTHR37958:SF1">
    <property type="entry name" value="SODIUM-POTASSIUM_PROTON ANTIPORTER CHAA"/>
    <property type="match status" value="1"/>
</dbReference>
<feature type="transmembrane region" description="Helical" evidence="5">
    <location>
        <begin position="154"/>
        <end position="174"/>
    </location>
</feature>
<evidence type="ECO:0000256" key="2">
    <source>
        <dbReference type="ARBA" id="ARBA00022692"/>
    </source>
</evidence>
<evidence type="ECO:0000313" key="8">
    <source>
        <dbReference type="Proteomes" id="UP001209755"/>
    </source>
</evidence>
<comment type="subcellular location">
    <subcellularLocation>
        <location evidence="1">Membrane</location>
        <topology evidence="1">Multi-pass membrane protein</topology>
    </subcellularLocation>
</comment>
<keyword evidence="4 5" id="KW-0472">Membrane</keyword>
<keyword evidence="8" id="KW-1185">Reference proteome</keyword>